<accession>A0AAW2CHR1</accession>
<comment type="caution">
    <text evidence="2">The sequence shown here is derived from an EMBL/GenBank/DDBJ whole genome shotgun (WGS) entry which is preliminary data.</text>
</comment>
<keyword evidence="3" id="KW-1185">Reference proteome</keyword>
<organism evidence="2 3">
    <name type="scientific">Lithocarpus litseifolius</name>
    <dbReference type="NCBI Taxonomy" id="425828"/>
    <lineage>
        <taxon>Eukaryota</taxon>
        <taxon>Viridiplantae</taxon>
        <taxon>Streptophyta</taxon>
        <taxon>Embryophyta</taxon>
        <taxon>Tracheophyta</taxon>
        <taxon>Spermatophyta</taxon>
        <taxon>Magnoliopsida</taxon>
        <taxon>eudicotyledons</taxon>
        <taxon>Gunneridae</taxon>
        <taxon>Pentapetalae</taxon>
        <taxon>rosids</taxon>
        <taxon>fabids</taxon>
        <taxon>Fagales</taxon>
        <taxon>Fagaceae</taxon>
        <taxon>Lithocarpus</taxon>
    </lineage>
</organism>
<dbReference type="EMBL" id="JAZDWU010000007">
    <property type="protein sequence ID" value="KAK9997023.1"/>
    <property type="molecule type" value="Genomic_DNA"/>
</dbReference>
<reference evidence="2 3" key="1">
    <citation type="submission" date="2024-01" db="EMBL/GenBank/DDBJ databases">
        <title>A telomere-to-telomere, gap-free genome of sweet tea (Lithocarpus litseifolius).</title>
        <authorList>
            <person name="Zhou J."/>
        </authorList>
    </citation>
    <scope>NUCLEOTIDE SEQUENCE [LARGE SCALE GENOMIC DNA]</scope>
    <source>
        <strain evidence="2">Zhou-2022a</strain>
        <tissue evidence="2">Leaf</tissue>
    </source>
</reference>
<feature type="compositionally biased region" description="Basic and acidic residues" evidence="1">
    <location>
        <begin position="1"/>
        <end position="16"/>
    </location>
</feature>
<proteinExistence type="predicted"/>
<dbReference type="AlphaFoldDB" id="A0AAW2CHR1"/>
<sequence length="264" mass="30300">MPKTLTHRETDSESERYQQWQHLSRRKERELERKENSSFPNHSTISPLSLVSSKHRSLGFILNKSISPNCRLFQEADKSCSSSSSSFSSNPNAHHLLDIKFPKYFHDQTNLTKLSIYMGDKVHKQSSKKSMGINTIRLYICHHQIIGTSSGIRTCRRSFLEARLGSIQGYGGVKLEDSRNSLPLSYPRVQHQKKENSQLFSPSHTYGSSSKEKDFFKSFSSFCSQFKARVILALSLHEPVHRVLPIPKSKLLRLYSLGFSAFRF</sequence>
<protein>
    <recommendedName>
        <fullName evidence="4">Maturase K</fullName>
    </recommendedName>
</protein>
<name>A0AAW2CHR1_9ROSI</name>
<evidence type="ECO:0008006" key="4">
    <source>
        <dbReference type="Google" id="ProtNLM"/>
    </source>
</evidence>
<gene>
    <name evidence="2" type="ORF">SO802_021709</name>
</gene>
<evidence type="ECO:0000256" key="1">
    <source>
        <dbReference type="SAM" id="MobiDB-lite"/>
    </source>
</evidence>
<dbReference type="Proteomes" id="UP001459277">
    <property type="component" value="Unassembled WGS sequence"/>
</dbReference>
<feature type="compositionally biased region" description="Basic and acidic residues" evidence="1">
    <location>
        <begin position="27"/>
        <end position="36"/>
    </location>
</feature>
<evidence type="ECO:0000313" key="2">
    <source>
        <dbReference type="EMBL" id="KAK9997023.1"/>
    </source>
</evidence>
<feature type="compositionally biased region" description="Polar residues" evidence="1">
    <location>
        <begin position="37"/>
        <end position="46"/>
    </location>
</feature>
<evidence type="ECO:0000313" key="3">
    <source>
        <dbReference type="Proteomes" id="UP001459277"/>
    </source>
</evidence>
<feature type="region of interest" description="Disordered" evidence="1">
    <location>
        <begin position="1"/>
        <end position="46"/>
    </location>
</feature>